<name>A0ABD5VHA0_9EURY</name>
<accession>A0ABD5VHA0</accession>
<evidence type="ECO:0000313" key="2">
    <source>
        <dbReference type="EMBL" id="MFC6954899.1"/>
    </source>
</evidence>
<dbReference type="RefSeq" id="WP_336351841.1">
    <property type="nucleotide sequence ID" value="NZ_JAZAQL010000004.1"/>
</dbReference>
<evidence type="ECO:0000313" key="3">
    <source>
        <dbReference type="Proteomes" id="UP001596395"/>
    </source>
</evidence>
<comment type="caution">
    <text evidence="2">The sequence shown here is derived from an EMBL/GenBank/DDBJ whole genome shotgun (WGS) entry which is preliminary data.</text>
</comment>
<keyword evidence="1" id="KW-0472">Membrane</keyword>
<keyword evidence="3" id="KW-1185">Reference proteome</keyword>
<dbReference type="Proteomes" id="UP001596395">
    <property type="component" value="Unassembled WGS sequence"/>
</dbReference>
<gene>
    <name evidence="2" type="ORF">ACFQGB_18685</name>
</gene>
<keyword evidence="1" id="KW-1133">Transmembrane helix</keyword>
<dbReference type="AlphaFoldDB" id="A0ABD5VHA0"/>
<dbReference type="EMBL" id="JBHSXN010000004">
    <property type="protein sequence ID" value="MFC6954899.1"/>
    <property type="molecule type" value="Genomic_DNA"/>
</dbReference>
<organism evidence="2 3">
    <name type="scientific">Halorubellus litoreus</name>
    <dbReference type="NCBI Taxonomy" id="755308"/>
    <lineage>
        <taxon>Archaea</taxon>
        <taxon>Methanobacteriati</taxon>
        <taxon>Methanobacteriota</taxon>
        <taxon>Stenosarchaea group</taxon>
        <taxon>Halobacteria</taxon>
        <taxon>Halobacteriales</taxon>
        <taxon>Halorubellaceae</taxon>
        <taxon>Halorubellus</taxon>
    </lineage>
</organism>
<reference evidence="2 3" key="1">
    <citation type="journal article" date="2019" name="Int. J. Syst. Evol. Microbiol.">
        <title>The Global Catalogue of Microorganisms (GCM) 10K type strain sequencing project: providing services to taxonomists for standard genome sequencing and annotation.</title>
        <authorList>
            <consortium name="The Broad Institute Genomics Platform"/>
            <consortium name="The Broad Institute Genome Sequencing Center for Infectious Disease"/>
            <person name="Wu L."/>
            <person name="Ma J."/>
        </authorList>
    </citation>
    <scope>NUCLEOTIDE SEQUENCE [LARGE SCALE GENOMIC DNA]</scope>
    <source>
        <strain evidence="2 3">GX26</strain>
    </source>
</reference>
<proteinExistence type="predicted"/>
<feature type="transmembrane region" description="Helical" evidence="1">
    <location>
        <begin position="16"/>
        <end position="36"/>
    </location>
</feature>
<protein>
    <submittedName>
        <fullName evidence="2">Uncharacterized protein</fullName>
    </submittedName>
</protein>
<keyword evidence="1" id="KW-0812">Transmembrane</keyword>
<sequence length="88" mass="9662">MPKTDETHSPTPARQYLNLVLCLVVAIVSDLIAVSLKSEFIVQFLVSAFLKKIYQEIDATFLKFVDCSEAIEVLCEVVVDRVASAGGD</sequence>
<evidence type="ECO:0000256" key="1">
    <source>
        <dbReference type="SAM" id="Phobius"/>
    </source>
</evidence>